<feature type="domain" description="PIN" evidence="6">
    <location>
        <begin position="4"/>
        <end position="114"/>
    </location>
</feature>
<dbReference type="PANTHER" id="PTHR38826">
    <property type="entry name" value="RIBONUCLEASE VAPC13"/>
    <property type="match status" value="1"/>
</dbReference>
<keyword evidence="1 5" id="KW-1277">Toxin-antitoxin system</keyword>
<keyword evidence="2 5" id="KW-0540">Nuclease</keyword>
<evidence type="ECO:0000256" key="3">
    <source>
        <dbReference type="ARBA" id="ARBA00022723"/>
    </source>
</evidence>
<keyword evidence="5" id="KW-0800">Toxin</keyword>
<dbReference type="InterPro" id="IPR029060">
    <property type="entry name" value="PIN-like_dom_sf"/>
</dbReference>
<reference evidence="7 8" key="1">
    <citation type="submission" date="2022-04" db="EMBL/GenBank/DDBJ databases">
        <authorList>
            <person name="Huq M.A."/>
        </authorList>
    </citation>
    <scope>NUCLEOTIDE SEQUENCE [LARGE SCALE GENOMIC DNA]</scope>
    <source>
        <strain evidence="7 8">MAH-33</strain>
    </source>
</reference>
<dbReference type="InterPro" id="IPR022907">
    <property type="entry name" value="VapC_family"/>
</dbReference>
<evidence type="ECO:0000256" key="4">
    <source>
        <dbReference type="ARBA" id="ARBA00022801"/>
    </source>
</evidence>
<accession>A0ABT0E1Y1</accession>
<evidence type="ECO:0000256" key="1">
    <source>
        <dbReference type="ARBA" id="ARBA00022649"/>
    </source>
</evidence>
<dbReference type="EMBL" id="JALKHS010000020">
    <property type="protein sequence ID" value="MCK0533370.1"/>
    <property type="molecule type" value="Genomic_DNA"/>
</dbReference>
<dbReference type="RefSeq" id="WP_247234500.1">
    <property type="nucleotide sequence ID" value="NZ_JALKHS010000020.1"/>
</dbReference>
<dbReference type="InterPro" id="IPR052106">
    <property type="entry name" value="PINc/VapC_TA"/>
</dbReference>
<evidence type="ECO:0000256" key="2">
    <source>
        <dbReference type="ARBA" id="ARBA00022722"/>
    </source>
</evidence>
<evidence type="ECO:0000259" key="6">
    <source>
        <dbReference type="Pfam" id="PF01850"/>
    </source>
</evidence>
<dbReference type="InterPro" id="IPR002716">
    <property type="entry name" value="PIN_dom"/>
</dbReference>
<name>A0ABT0E1Y1_9SPHN</name>
<gene>
    <name evidence="5" type="primary">vapC</name>
    <name evidence="7" type="ORF">MU848_17410</name>
</gene>
<keyword evidence="8" id="KW-1185">Reference proteome</keyword>
<proteinExistence type="inferred from homology"/>
<keyword evidence="3 5" id="KW-0479">Metal-binding</keyword>
<sequence>MPKIFLDTNIVIYAFTDDPRSDLAEALLARGADMSVQVLNEFTNVARRKLGLDWRQVEDALQAIRVLARTIHPVDLDTHAGALDLAQRYKLSFYDALILSAALKAKCDVLHSEDMQHGLLVEGRLQIINPFTAAAGQPSEPL</sequence>
<dbReference type="SUPFAM" id="SSF88723">
    <property type="entry name" value="PIN domain-like"/>
    <property type="match status" value="1"/>
</dbReference>
<feature type="binding site" evidence="5">
    <location>
        <position position="95"/>
    </location>
    <ligand>
        <name>Mg(2+)</name>
        <dbReference type="ChEBI" id="CHEBI:18420"/>
    </ligand>
</feature>
<evidence type="ECO:0000256" key="5">
    <source>
        <dbReference type="HAMAP-Rule" id="MF_00265"/>
    </source>
</evidence>
<dbReference type="Gene3D" id="3.40.50.1010">
    <property type="entry name" value="5'-nuclease"/>
    <property type="match status" value="1"/>
</dbReference>
<organism evidence="7 8">
    <name type="scientific">Sphingobium agri</name>
    <dbReference type="NCBI Taxonomy" id="2933566"/>
    <lineage>
        <taxon>Bacteria</taxon>
        <taxon>Pseudomonadati</taxon>
        <taxon>Pseudomonadota</taxon>
        <taxon>Alphaproteobacteria</taxon>
        <taxon>Sphingomonadales</taxon>
        <taxon>Sphingomonadaceae</taxon>
        <taxon>Sphingobium</taxon>
    </lineage>
</organism>
<comment type="caution">
    <text evidence="7">The sequence shown here is derived from an EMBL/GenBank/DDBJ whole genome shotgun (WGS) entry which is preliminary data.</text>
</comment>
<evidence type="ECO:0000313" key="8">
    <source>
        <dbReference type="Proteomes" id="UP001203512"/>
    </source>
</evidence>
<dbReference type="PANTHER" id="PTHR38826:SF5">
    <property type="entry name" value="RIBONUCLEASE VAPC13"/>
    <property type="match status" value="1"/>
</dbReference>
<comment type="similarity">
    <text evidence="5">Belongs to the PINc/VapC protein family.</text>
</comment>
<evidence type="ECO:0000313" key="7">
    <source>
        <dbReference type="EMBL" id="MCK0533370.1"/>
    </source>
</evidence>
<comment type="function">
    <text evidence="5">Toxic component of a toxin-antitoxin (TA) system. An RNase.</text>
</comment>
<keyword evidence="5" id="KW-0460">Magnesium</keyword>
<dbReference type="Proteomes" id="UP001203512">
    <property type="component" value="Unassembled WGS sequence"/>
</dbReference>
<dbReference type="CDD" id="cd18692">
    <property type="entry name" value="PIN_VapC-like"/>
    <property type="match status" value="1"/>
</dbReference>
<keyword evidence="4 5" id="KW-0378">Hydrolase</keyword>
<comment type="cofactor">
    <cofactor evidence="5">
        <name>Mg(2+)</name>
        <dbReference type="ChEBI" id="CHEBI:18420"/>
    </cofactor>
</comment>
<feature type="binding site" evidence="5">
    <location>
        <position position="7"/>
    </location>
    <ligand>
        <name>Mg(2+)</name>
        <dbReference type="ChEBI" id="CHEBI:18420"/>
    </ligand>
</feature>
<dbReference type="HAMAP" id="MF_00265">
    <property type="entry name" value="VapC_Nob1"/>
    <property type="match status" value="1"/>
</dbReference>
<dbReference type="Pfam" id="PF01850">
    <property type="entry name" value="PIN"/>
    <property type="match status" value="1"/>
</dbReference>
<protein>
    <recommendedName>
        <fullName evidence="5">Ribonuclease VapC</fullName>
        <shortName evidence="5">RNase VapC</shortName>
        <ecNumber evidence="5">3.1.-.-</ecNumber>
    </recommendedName>
    <alternativeName>
        <fullName evidence="5">Toxin VapC</fullName>
    </alternativeName>
</protein>
<dbReference type="EC" id="3.1.-.-" evidence="5"/>